<dbReference type="InterPro" id="IPR032834">
    <property type="entry name" value="NatK-like_C"/>
</dbReference>
<dbReference type="Gene3D" id="3.30.565.10">
    <property type="entry name" value="Histidine kinase-like ATPase, C-terminal domain"/>
    <property type="match status" value="1"/>
</dbReference>
<dbReference type="InterPro" id="IPR036890">
    <property type="entry name" value="HATPase_C_sf"/>
</dbReference>
<sequence length="261" mass="29253">MTATFVLFASGVLLATNVVILILIDLTEKNNLAQEQQKTLNEQLRSQRANIDALSSAYATQRKMTHDFRHHIAALSGMLQGGETQQAQDYLAALQEQQTERALMVNTHNSAIDAVLNQKGYAAQKQHIDIQFEVNDLSPLQIELIDCTVVLGNLLDNAIEACLKLEEAKRRIEVSVLRDEAYADSDAKLYVSIINTSLPVHIEKDCIATTKPEPHLHGFGLPCAKELLRRNNAFYTMDYHDGAFQFCFEWPDVTRNSCVHA</sequence>
<feature type="domain" description="Sensor histidine kinase NatK-like C-terminal" evidence="1">
    <location>
        <begin position="143"/>
        <end position="245"/>
    </location>
</feature>
<dbReference type="SUPFAM" id="SSF55874">
    <property type="entry name" value="ATPase domain of HSP90 chaperone/DNA topoisomerase II/histidine kinase"/>
    <property type="match status" value="1"/>
</dbReference>
<reference evidence="2" key="1">
    <citation type="submission" date="2021-02" db="EMBL/GenBank/DDBJ databases">
        <title>Infant gut strain persistence is associated with maternal origin, phylogeny, and functional potential including surface adhesion and iron acquisition.</title>
        <authorList>
            <person name="Lou Y.C."/>
        </authorList>
    </citation>
    <scope>NUCLEOTIDE SEQUENCE</scope>
    <source>
        <strain evidence="2">L3_101_000M1_dasL3_101_000M1_concoct_87</strain>
    </source>
</reference>
<evidence type="ECO:0000259" key="1">
    <source>
        <dbReference type="Pfam" id="PF14501"/>
    </source>
</evidence>
<dbReference type="CDD" id="cd16935">
    <property type="entry name" value="HATPase_AgrC-ComD-like"/>
    <property type="match status" value="1"/>
</dbReference>
<accession>A0A943DIA6</accession>
<evidence type="ECO:0000313" key="2">
    <source>
        <dbReference type="EMBL" id="MBS5332983.1"/>
    </source>
</evidence>
<dbReference type="PANTHER" id="PTHR40448:SF1">
    <property type="entry name" value="TWO-COMPONENT SENSOR HISTIDINE KINASE"/>
    <property type="match status" value="1"/>
</dbReference>
<name>A0A943DIA6_9FIRM</name>
<comment type="caution">
    <text evidence="2">The sequence shown here is derived from an EMBL/GenBank/DDBJ whole genome shotgun (WGS) entry which is preliminary data.</text>
</comment>
<organism evidence="2 3">
    <name type="scientific">Subdoligranulum variabile</name>
    <dbReference type="NCBI Taxonomy" id="214851"/>
    <lineage>
        <taxon>Bacteria</taxon>
        <taxon>Bacillati</taxon>
        <taxon>Bacillota</taxon>
        <taxon>Clostridia</taxon>
        <taxon>Eubacteriales</taxon>
        <taxon>Oscillospiraceae</taxon>
        <taxon>Subdoligranulum</taxon>
    </lineage>
</organism>
<dbReference type="GO" id="GO:0042802">
    <property type="term" value="F:identical protein binding"/>
    <property type="evidence" value="ECO:0007669"/>
    <property type="project" value="TreeGrafter"/>
</dbReference>
<protein>
    <submittedName>
        <fullName evidence="2">GHKL domain-containing protein</fullName>
    </submittedName>
</protein>
<dbReference type="EMBL" id="JAGZGG010000026">
    <property type="protein sequence ID" value="MBS5332983.1"/>
    <property type="molecule type" value="Genomic_DNA"/>
</dbReference>
<proteinExistence type="predicted"/>
<dbReference type="AlphaFoldDB" id="A0A943DIA6"/>
<gene>
    <name evidence="2" type="ORF">KHY36_10700</name>
</gene>
<dbReference type="Pfam" id="PF14501">
    <property type="entry name" value="HATPase_c_5"/>
    <property type="match status" value="1"/>
</dbReference>
<dbReference type="Proteomes" id="UP000759273">
    <property type="component" value="Unassembled WGS sequence"/>
</dbReference>
<dbReference type="PANTHER" id="PTHR40448">
    <property type="entry name" value="TWO-COMPONENT SENSOR HISTIDINE KINASE"/>
    <property type="match status" value="1"/>
</dbReference>
<evidence type="ECO:0000313" key="3">
    <source>
        <dbReference type="Proteomes" id="UP000759273"/>
    </source>
</evidence>